<comment type="caution">
    <text evidence="1">The sequence shown here is derived from an EMBL/GenBank/DDBJ whole genome shotgun (WGS) entry which is preliminary data.</text>
</comment>
<keyword evidence="2" id="KW-1185">Reference proteome</keyword>
<evidence type="ECO:0000313" key="2">
    <source>
        <dbReference type="Proteomes" id="UP001305414"/>
    </source>
</evidence>
<name>A0AAN7UJE6_9PEZI</name>
<accession>A0AAN7UJE6</accession>
<dbReference type="EMBL" id="JAWHQM010000011">
    <property type="protein sequence ID" value="KAK5629229.1"/>
    <property type="molecule type" value="Genomic_DNA"/>
</dbReference>
<proteinExistence type="predicted"/>
<organism evidence="1 2">
    <name type="scientific">Xylaria bambusicola</name>
    <dbReference type="NCBI Taxonomy" id="326684"/>
    <lineage>
        <taxon>Eukaryota</taxon>
        <taxon>Fungi</taxon>
        <taxon>Dikarya</taxon>
        <taxon>Ascomycota</taxon>
        <taxon>Pezizomycotina</taxon>
        <taxon>Sordariomycetes</taxon>
        <taxon>Xylariomycetidae</taxon>
        <taxon>Xylariales</taxon>
        <taxon>Xylariaceae</taxon>
        <taxon>Xylaria</taxon>
    </lineage>
</organism>
<sequence>MAVFKMLSEVICAIEFFARVALPELMSFLQMLQSHVPITLSCVPCTCSSPTAHKFFTAIAAGIGLAGPVLTFVKSSVKPGHEKCRTGPAMASDVQTILVAFSLVLVLETITTERALVLFLSFMCTK</sequence>
<gene>
    <name evidence="1" type="ORF">RRF57_004944</name>
</gene>
<reference evidence="1 2" key="1">
    <citation type="submission" date="2023-10" db="EMBL/GenBank/DDBJ databases">
        <title>Draft genome sequence of Xylaria bambusicola isolate GMP-LS, the root and basal stem rot pathogen of sugarcane in Indonesia.</title>
        <authorList>
            <person name="Selvaraj P."/>
            <person name="Muralishankar V."/>
            <person name="Muruganantham S."/>
            <person name="Sp S."/>
            <person name="Haryani S."/>
            <person name="Lau K.J.X."/>
            <person name="Naqvi N.I."/>
        </authorList>
    </citation>
    <scope>NUCLEOTIDE SEQUENCE [LARGE SCALE GENOMIC DNA]</scope>
    <source>
        <strain evidence="1">GMP-LS</strain>
    </source>
</reference>
<protein>
    <submittedName>
        <fullName evidence="1">Uncharacterized protein</fullName>
    </submittedName>
</protein>
<evidence type="ECO:0000313" key="1">
    <source>
        <dbReference type="EMBL" id="KAK5629229.1"/>
    </source>
</evidence>
<dbReference type="Proteomes" id="UP001305414">
    <property type="component" value="Unassembled WGS sequence"/>
</dbReference>
<dbReference type="AlphaFoldDB" id="A0AAN7UJE6"/>